<evidence type="ECO:0000256" key="1">
    <source>
        <dbReference type="SAM" id="MobiDB-lite"/>
    </source>
</evidence>
<keyword evidence="2" id="KW-0812">Transmembrane</keyword>
<gene>
    <name evidence="3" type="ORF">LGN22_00125</name>
</gene>
<feature type="transmembrane region" description="Helical" evidence="2">
    <location>
        <begin position="190"/>
        <end position="211"/>
    </location>
</feature>
<sequence>MIAYHGILQNITALLAFVPFARFILHDRSLAALSSWSWQLWALQGVSFAAMLAGLVGHVALALRRRWGRTLNVAVWIALSAAMLMLSSWITVVIALPLGLATFALIYNRTSNDFLSLPHTTTAPTARRFASVGLLVASSTLHYWAIAYATLRTGTFGYVLPNTPPMDLLIAAAATLLLGTAVAPRGQRAWYCGMSLMTSAIAMLSMLLSYVPVATSLIRYMPHEYSRVAIPWSPITQYAALTFCVALVSIRVTKPPKRSDQGLNPDAPAESTSRETTR</sequence>
<proteinExistence type="predicted"/>
<dbReference type="AlphaFoldDB" id="A0AAW4T240"/>
<dbReference type="Proteomes" id="UP001199070">
    <property type="component" value="Unassembled WGS sequence"/>
</dbReference>
<evidence type="ECO:0000313" key="3">
    <source>
        <dbReference type="EMBL" id="MCA8377277.1"/>
    </source>
</evidence>
<comment type="caution">
    <text evidence="3">The sequence shown here is derived from an EMBL/GenBank/DDBJ whole genome shotgun (WGS) entry which is preliminary data.</text>
</comment>
<keyword evidence="2" id="KW-1133">Transmembrane helix</keyword>
<name>A0AAW4T240_9BURK</name>
<feature type="transmembrane region" description="Helical" evidence="2">
    <location>
        <begin position="37"/>
        <end position="63"/>
    </location>
</feature>
<dbReference type="RefSeq" id="WP_226131856.1">
    <property type="nucleotide sequence ID" value="NZ_JAIZTC010000001.1"/>
</dbReference>
<protein>
    <submittedName>
        <fullName evidence="3">Uncharacterized protein</fullName>
    </submittedName>
</protein>
<reference evidence="3" key="1">
    <citation type="submission" date="2023-08" db="EMBL/GenBank/DDBJ databases">
        <title>A collection of bacterial strains from the Burkholderia cepacia Research Laboratory and Repository.</title>
        <authorList>
            <person name="Lipuma J."/>
            <person name="Spilker T."/>
        </authorList>
    </citation>
    <scope>NUCLEOTIDE SEQUENCE</scope>
    <source>
        <strain evidence="3">AU0862</strain>
    </source>
</reference>
<feature type="transmembrane region" description="Helical" evidence="2">
    <location>
        <begin position="6"/>
        <end position="25"/>
    </location>
</feature>
<evidence type="ECO:0000256" key="2">
    <source>
        <dbReference type="SAM" id="Phobius"/>
    </source>
</evidence>
<organism evidence="3 4">
    <name type="scientific">Burkholderia cenocepacia</name>
    <dbReference type="NCBI Taxonomy" id="95486"/>
    <lineage>
        <taxon>Bacteria</taxon>
        <taxon>Pseudomonadati</taxon>
        <taxon>Pseudomonadota</taxon>
        <taxon>Betaproteobacteria</taxon>
        <taxon>Burkholderiales</taxon>
        <taxon>Burkholderiaceae</taxon>
        <taxon>Burkholderia</taxon>
        <taxon>Burkholderia cepacia complex</taxon>
    </lineage>
</organism>
<feature type="transmembrane region" description="Helical" evidence="2">
    <location>
        <begin position="166"/>
        <end position="183"/>
    </location>
</feature>
<evidence type="ECO:0000313" key="4">
    <source>
        <dbReference type="Proteomes" id="UP001199070"/>
    </source>
</evidence>
<feature type="transmembrane region" description="Helical" evidence="2">
    <location>
        <begin position="75"/>
        <end position="108"/>
    </location>
</feature>
<keyword evidence="2" id="KW-0472">Membrane</keyword>
<dbReference type="EMBL" id="JAIZTC010000001">
    <property type="protein sequence ID" value="MCA8377277.1"/>
    <property type="molecule type" value="Genomic_DNA"/>
</dbReference>
<feature type="transmembrane region" description="Helical" evidence="2">
    <location>
        <begin position="129"/>
        <end position="146"/>
    </location>
</feature>
<feature type="transmembrane region" description="Helical" evidence="2">
    <location>
        <begin position="231"/>
        <end position="250"/>
    </location>
</feature>
<feature type="region of interest" description="Disordered" evidence="1">
    <location>
        <begin position="256"/>
        <end position="278"/>
    </location>
</feature>
<accession>A0AAW4T240</accession>